<evidence type="ECO:0000256" key="5">
    <source>
        <dbReference type="HAMAP-Rule" id="MF_00481"/>
    </source>
</evidence>
<evidence type="ECO:0000256" key="1">
    <source>
        <dbReference type="ARBA" id="ARBA00007326"/>
    </source>
</evidence>
<accession>A0A133U3Z9</accession>
<comment type="caution">
    <text evidence="8">The sequence shown here is derived from an EMBL/GenBank/DDBJ whole genome shotgun (WGS) entry which is preliminary data.</text>
</comment>
<keyword evidence="2 5" id="KW-0689">Ribosomal protein</keyword>
<dbReference type="InterPro" id="IPR004038">
    <property type="entry name" value="Ribosomal_eL8/eL30/eS12/Gad45"/>
</dbReference>
<dbReference type="Gene3D" id="3.30.1330.30">
    <property type="match status" value="1"/>
</dbReference>
<protein>
    <recommendedName>
        <fullName evidence="4 5">Large ribosomal subunit protein eL30</fullName>
    </recommendedName>
</protein>
<evidence type="ECO:0000313" key="8">
    <source>
        <dbReference type="EMBL" id="KXA88910.1"/>
    </source>
</evidence>
<dbReference type="EMBL" id="LHXJ01000112">
    <property type="protein sequence ID" value="KXA88910.1"/>
    <property type="molecule type" value="Genomic_DNA"/>
</dbReference>
<keyword evidence="3 5" id="KW-0687">Ribonucleoprotein</keyword>
<comment type="similarity">
    <text evidence="1 5">Belongs to the eukaryotic ribosomal protein eL30 family.</text>
</comment>
<reference evidence="8 9" key="1">
    <citation type="journal article" date="2016" name="Sci. Rep.">
        <title>Metabolic traits of an uncultured archaeal lineage -MSBL1- from brine pools of the Red Sea.</title>
        <authorList>
            <person name="Mwirichia R."/>
            <person name="Alam I."/>
            <person name="Rashid M."/>
            <person name="Vinu M."/>
            <person name="Ba-Alawi W."/>
            <person name="Anthony Kamau A."/>
            <person name="Kamanda Ngugi D."/>
            <person name="Goker M."/>
            <person name="Klenk H.P."/>
            <person name="Bajic V."/>
            <person name="Stingl U."/>
        </authorList>
    </citation>
    <scope>NUCLEOTIDE SEQUENCE [LARGE SCALE GENOMIC DNA]</scope>
    <source>
        <strain evidence="8">SCGC-AAA259A05</strain>
    </source>
</reference>
<dbReference type="InterPro" id="IPR022991">
    <property type="entry name" value="Ribosomal_eL30_CS"/>
</dbReference>
<gene>
    <name evidence="5" type="primary">rpl30e</name>
    <name evidence="8" type="ORF">AKJ57_06140</name>
</gene>
<evidence type="ECO:0000313" key="9">
    <source>
        <dbReference type="Proteomes" id="UP000070163"/>
    </source>
</evidence>
<evidence type="ECO:0000256" key="2">
    <source>
        <dbReference type="ARBA" id="ARBA00022980"/>
    </source>
</evidence>
<dbReference type="HAMAP" id="MF_00481">
    <property type="entry name" value="Ribosomal_eL30"/>
    <property type="match status" value="1"/>
</dbReference>
<dbReference type="SUPFAM" id="SSF55315">
    <property type="entry name" value="L30e-like"/>
    <property type="match status" value="1"/>
</dbReference>
<keyword evidence="9" id="KW-1185">Reference proteome</keyword>
<feature type="region of interest" description="Disordered" evidence="6">
    <location>
        <begin position="1"/>
        <end position="22"/>
    </location>
</feature>
<dbReference type="InterPro" id="IPR000231">
    <property type="entry name" value="Ribosomal_eL30"/>
</dbReference>
<evidence type="ECO:0000256" key="6">
    <source>
        <dbReference type="SAM" id="MobiDB-lite"/>
    </source>
</evidence>
<feature type="domain" description="Ribosomal protein eL8/eL30/eS12/Gadd45" evidence="7">
    <location>
        <begin position="2"/>
        <end position="93"/>
    </location>
</feature>
<dbReference type="Pfam" id="PF01248">
    <property type="entry name" value="Ribosomal_L7Ae"/>
    <property type="match status" value="1"/>
</dbReference>
<sequence length="106" mass="11542">MDVNEELRETESSGKIVLGSNETLDATRSGESKLTIISTTCPGDVEEDIRKYSGREKVPLYYYPGGGKELGLALGKPFLVSTMAIIDTGDSNIRELGDVLDEDQLE</sequence>
<dbReference type="GO" id="GO:0006412">
    <property type="term" value="P:translation"/>
    <property type="evidence" value="ECO:0007669"/>
    <property type="project" value="UniProtKB-UniRule"/>
</dbReference>
<organism evidence="8 9">
    <name type="scientific">candidate division MSBL1 archaeon SCGC-AAA259A05</name>
    <dbReference type="NCBI Taxonomy" id="1698259"/>
    <lineage>
        <taxon>Archaea</taxon>
        <taxon>Methanobacteriati</taxon>
        <taxon>Methanobacteriota</taxon>
        <taxon>candidate division MSBL1</taxon>
    </lineage>
</organism>
<dbReference type="GO" id="GO:0003723">
    <property type="term" value="F:RNA binding"/>
    <property type="evidence" value="ECO:0007669"/>
    <property type="project" value="InterPro"/>
</dbReference>
<dbReference type="PANTHER" id="PTHR11449">
    <property type="entry name" value="RIBOSOMAL PROTEIN L30"/>
    <property type="match status" value="1"/>
</dbReference>
<dbReference type="PROSITE" id="PS00993">
    <property type="entry name" value="RIBOSOMAL_L30E_2"/>
    <property type="match status" value="1"/>
</dbReference>
<evidence type="ECO:0000259" key="7">
    <source>
        <dbReference type="Pfam" id="PF01248"/>
    </source>
</evidence>
<feature type="compositionally biased region" description="Basic and acidic residues" evidence="6">
    <location>
        <begin position="1"/>
        <end position="12"/>
    </location>
</feature>
<evidence type="ECO:0000256" key="4">
    <source>
        <dbReference type="ARBA" id="ARBA00035231"/>
    </source>
</evidence>
<dbReference type="AlphaFoldDB" id="A0A133U3Z9"/>
<dbReference type="GO" id="GO:0022625">
    <property type="term" value="C:cytosolic large ribosomal subunit"/>
    <property type="evidence" value="ECO:0007669"/>
    <property type="project" value="InterPro"/>
</dbReference>
<dbReference type="InterPro" id="IPR039109">
    <property type="entry name" value="Ribosomal_eL30-like"/>
</dbReference>
<dbReference type="InterPro" id="IPR029064">
    <property type="entry name" value="Ribosomal_eL30-like_sf"/>
</dbReference>
<dbReference type="GO" id="GO:0003735">
    <property type="term" value="F:structural constituent of ribosome"/>
    <property type="evidence" value="ECO:0007669"/>
    <property type="project" value="InterPro"/>
</dbReference>
<dbReference type="Proteomes" id="UP000070163">
    <property type="component" value="Unassembled WGS sequence"/>
</dbReference>
<evidence type="ECO:0000256" key="3">
    <source>
        <dbReference type="ARBA" id="ARBA00023274"/>
    </source>
</evidence>
<name>A0A133U3Z9_9EURY</name>
<proteinExistence type="inferred from homology"/>
<dbReference type="NCBIfam" id="NF002172">
    <property type="entry name" value="PRK01018.1"/>
    <property type="match status" value="1"/>
</dbReference>